<reference evidence="10" key="1">
    <citation type="journal article" name="DNA Res.">
        <title>The physiological potential of anammox bacteria as revealed by their core genome structure.</title>
        <authorList>
            <person name="Okubo T."/>
            <person name="Toyoda A."/>
            <person name="Fukuhara K."/>
            <person name="Uchiyama I."/>
            <person name="Harigaya Y."/>
            <person name="Kuroiwa M."/>
            <person name="Suzuki T."/>
            <person name="Murakami Y."/>
            <person name="Suwa Y."/>
            <person name="Takami H."/>
        </authorList>
    </citation>
    <scope>NUCLEOTIDE SEQUENCE</scope>
    <source>
        <strain evidence="10">317325-3</strain>
    </source>
</reference>
<dbReference type="SUPFAM" id="SSF54862">
    <property type="entry name" value="4Fe-4S ferredoxins"/>
    <property type="match status" value="1"/>
</dbReference>
<feature type="domain" description="4Fe-4S ferredoxin-type" evidence="9">
    <location>
        <begin position="250"/>
        <end position="279"/>
    </location>
</feature>
<protein>
    <submittedName>
        <fullName evidence="10">Quinol dehydrogenase ferredoxin subunit NapH</fullName>
    </submittedName>
</protein>
<dbReference type="GO" id="GO:0051539">
    <property type="term" value="F:4 iron, 4 sulfur cluster binding"/>
    <property type="evidence" value="ECO:0007669"/>
    <property type="project" value="UniProtKB-KW"/>
</dbReference>
<dbReference type="Gene3D" id="3.30.70.20">
    <property type="match status" value="1"/>
</dbReference>
<dbReference type="Proteomes" id="UP000662914">
    <property type="component" value="Chromosome"/>
</dbReference>
<keyword evidence="5" id="KW-0249">Electron transport</keyword>
<dbReference type="InterPro" id="IPR011886">
    <property type="entry name" value="NapH_MauN"/>
</dbReference>
<sequence>MKAPRIGAEAVAAKGWLRAHKWLLARRLSQLGILALFLLGPLAGVWIVKGNLSYSYTLDVLPLTDPYLLLQSLLTRHLPEAKAFVGAAIVLAFYLLAGGRVFCSWVCPVNMVTDAAAWLRQRLGIKGGAHVSRRTRYWILALTLLLAATTGTLAWELVNPVSMLHRGIIFGLGSAWAVLLAIFLLELFVMQDGWCGRLCPMGAFYGLLGKVSLLRAAAPRRAACNDCMDCFAVCPEPQVIRPALKAVGGAGPVILAGNCTNCGRCIDVCSKEVFAFGTRFGNKAEKTTPPARSAASAACEQG</sequence>
<accession>A0A809R3E9</accession>
<feature type="transmembrane region" description="Helical" evidence="8">
    <location>
        <begin position="83"/>
        <end position="103"/>
    </location>
</feature>
<organism evidence="10 11">
    <name type="scientific">Candidatus Desulfobacillus denitrificans</name>
    <dbReference type="NCBI Taxonomy" id="2608985"/>
    <lineage>
        <taxon>Bacteria</taxon>
        <taxon>Pseudomonadati</taxon>
        <taxon>Pseudomonadota</taxon>
        <taxon>Betaproteobacteria</taxon>
        <taxon>Candidatus Desulfobacillus</taxon>
    </lineage>
</organism>
<keyword evidence="6" id="KW-0408">Iron</keyword>
<dbReference type="PROSITE" id="PS51379">
    <property type="entry name" value="4FE4S_FER_2"/>
    <property type="match status" value="1"/>
</dbReference>
<feature type="transmembrane region" description="Helical" evidence="8">
    <location>
        <begin position="137"/>
        <end position="155"/>
    </location>
</feature>
<evidence type="ECO:0000256" key="3">
    <source>
        <dbReference type="ARBA" id="ARBA00022723"/>
    </source>
</evidence>
<proteinExistence type="predicted"/>
<dbReference type="KEGG" id="ddz:DSYM_28190"/>
<dbReference type="InterPro" id="IPR017896">
    <property type="entry name" value="4Fe4S_Fe-S-bd"/>
</dbReference>
<evidence type="ECO:0000313" key="11">
    <source>
        <dbReference type="Proteomes" id="UP000662914"/>
    </source>
</evidence>
<keyword evidence="3" id="KW-0479">Metal-binding</keyword>
<feature type="transmembrane region" description="Helical" evidence="8">
    <location>
        <begin position="28"/>
        <end position="48"/>
    </location>
</feature>
<gene>
    <name evidence="10" type="ORF">DSYM_28190</name>
</gene>
<evidence type="ECO:0000256" key="7">
    <source>
        <dbReference type="ARBA" id="ARBA00023014"/>
    </source>
</evidence>
<dbReference type="GO" id="GO:0005886">
    <property type="term" value="C:plasma membrane"/>
    <property type="evidence" value="ECO:0007669"/>
    <property type="project" value="TreeGrafter"/>
</dbReference>
<evidence type="ECO:0000259" key="9">
    <source>
        <dbReference type="PROSITE" id="PS51379"/>
    </source>
</evidence>
<dbReference type="NCBIfam" id="TIGR02163">
    <property type="entry name" value="napH"/>
    <property type="match status" value="1"/>
</dbReference>
<dbReference type="PANTHER" id="PTHR30176">
    <property type="entry name" value="FERREDOXIN-TYPE PROTEIN NAPH"/>
    <property type="match status" value="1"/>
</dbReference>
<evidence type="ECO:0000313" key="10">
    <source>
        <dbReference type="EMBL" id="BBO22120.1"/>
    </source>
</evidence>
<dbReference type="GO" id="GO:0046872">
    <property type="term" value="F:metal ion binding"/>
    <property type="evidence" value="ECO:0007669"/>
    <property type="project" value="UniProtKB-KW"/>
</dbReference>
<keyword evidence="4" id="KW-0677">Repeat</keyword>
<dbReference type="AlphaFoldDB" id="A0A809R3E9"/>
<keyword evidence="8" id="KW-0472">Membrane</keyword>
<keyword evidence="2" id="KW-0004">4Fe-4S</keyword>
<evidence type="ECO:0000256" key="1">
    <source>
        <dbReference type="ARBA" id="ARBA00022448"/>
    </source>
</evidence>
<keyword evidence="1" id="KW-0813">Transport</keyword>
<evidence type="ECO:0000256" key="8">
    <source>
        <dbReference type="SAM" id="Phobius"/>
    </source>
</evidence>
<dbReference type="PANTHER" id="PTHR30176:SF3">
    <property type="entry name" value="FERREDOXIN-TYPE PROTEIN NAPH"/>
    <property type="match status" value="1"/>
</dbReference>
<feature type="transmembrane region" description="Helical" evidence="8">
    <location>
        <begin position="167"/>
        <end position="189"/>
    </location>
</feature>
<keyword evidence="8" id="KW-0812">Transmembrane</keyword>
<evidence type="ECO:0000256" key="4">
    <source>
        <dbReference type="ARBA" id="ARBA00022737"/>
    </source>
</evidence>
<evidence type="ECO:0000256" key="2">
    <source>
        <dbReference type="ARBA" id="ARBA00022485"/>
    </source>
</evidence>
<dbReference type="Pfam" id="PF12801">
    <property type="entry name" value="Fer4_5"/>
    <property type="match status" value="2"/>
</dbReference>
<dbReference type="Pfam" id="PF12838">
    <property type="entry name" value="Fer4_7"/>
    <property type="match status" value="1"/>
</dbReference>
<dbReference type="EMBL" id="AP021857">
    <property type="protein sequence ID" value="BBO22120.1"/>
    <property type="molecule type" value="Genomic_DNA"/>
</dbReference>
<evidence type="ECO:0000256" key="5">
    <source>
        <dbReference type="ARBA" id="ARBA00022982"/>
    </source>
</evidence>
<name>A0A809R3E9_9PROT</name>
<evidence type="ECO:0000256" key="6">
    <source>
        <dbReference type="ARBA" id="ARBA00023004"/>
    </source>
</evidence>
<keyword evidence="7" id="KW-0411">Iron-sulfur</keyword>
<dbReference type="InterPro" id="IPR051684">
    <property type="entry name" value="Electron_Trans/Redox"/>
</dbReference>
<dbReference type="NCBIfam" id="NF007013">
    <property type="entry name" value="PRK09477.1"/>
    <property type="match status" value="1"/>
</dbReference>
<keyword evidence="8" id="KW-1133">Transmembrane helix</keyword>